<dbReference type="Proteomes" id="UP001064489">
    <property type="component" value="Chromosome 2"/>
</dbReference>
<keyword evidence="2" id="KW-1185">Reference proteome</keyword>
<reference evidence="1" key="2">
    <citation type="submission" date="2023-02" db="EMBL/GenBank/DDBJ databases">
        <authorList>
            <person name="Swenson N.G."/>
            <person name="Wegrzyn J.L."/>
            <person name="Mcevoy S.L."/>
        </authorList>
    </citation>
    <scope>NUCLEOTIDE SEQUENCE</scope>
    <source>
        <strain evidence="1">91603</strain>
        <tissue evidence="1">Leaf</tissue>
    </source>
</reference>
<evidence type="ECO:0000313" key="2">
    <source>
        <dbReference type="Proteomes" id="UP001064489"/>
    </source>
</evidence>
<reference evidence="1" key="1">
    <citation type="journal article" date="2022" name="Plant J.">
        <title>Strategies of tolerance reflected in two North American maple genomes.</title>
        <authorList>
            <person name="McEvoy S.L."/>
            <person name="Sezen U.U."/>
            <person name="Trouern-Trend A."/>
            <person name="McMahon S.M."/>
            <person name="Schaberg P.G."/>
            <person name="Yang J."/>
            <person name="Wegrzyn J.L."/>
            <person name="Swenson N.G."/>
        </authorList>
    </citation>
    <scope>NUCLEOTIDE SEQUENCE</scope>
    <source>
        <strain evidence="1">91603</strain>
    </source>
</reference>
<dbReference type="AlphaFoldDB" id="A0AAD5IGF3"/>
<protein>
    <submittedName>
        <fullName evidence="1">Uncharacterized protein</fullName>
    </submittedName>
</protein>
<name>A0AAD5IGF3_ACENE</name>
<organism evidence="1 2">
    <name type="scientific">Acer negundo</name>
    <name type="common">Box elder</name>
    <dbReference type="NCBI Taxonomy" id="4023"/>
    <lineage>
        <taxon>Eukaryota</taxon>
        <taxon>Viridiplantae</taxon>
        <taxon>Streptophyta</taxon>
        <taxon>Embryophyta</taxon>
        <taxon>Tracheophyta</taxon>
        <taxon>Spermatophyta</taxon>
        <taxon>Magnoliopsida</taxon>
        <taxon>eudicotyledons</taxon>
        <taxon>Gunneridae</taxon>
        <taxon>Pentapetalae</taxon>
        <taxon>rosids</taxon>
        <taxon>malvids</taxon>
        <taxon>Sapindales</taxon>
        <taxon>Sapindaceae</taxon>
        <taxon>Hippocastanoideae</taxon>
        <taxon>Acereae</taxon>
        <taxon>Acer</taxon>
    </lineage>
</organism>
<dbReference type="EMBL" id="JAJSOW010000106">
    <property type="protein sequence ID" value="KAI9162270.1"/>
    <property type="molecule type" value="Genomic_DNA"/>
</dbReference>
<comment type="caution">
    <text evidence="1">The sequence shown here is derived from an EMBL/GenBank/DDBJ whole genome shotgun (WGS) entry which is preliminary data.</text>
</comment>
<gene>
    <name evidence="1" type="ORF">LWI28_025646</name>
</gene>
<proteinExistence type="predicted"/>
<evidence type="ECO:0000313" key="1">
    <source>
        <dbReference type="EMBL" id="KAI9162270.1"/>
    </source>
</evidence>
<sequence>MIFIGVMSFQDQIRERENTISISIQTKEGAKLGSWKQKQSLQFRQNLNLVKKKLFLLLLHHHRSTLPKVILCLTCLLFFTNFLSKEGYQSIIKGNHSHLLHCQR</sequence>
<accession>A0AAD5IGF3</accession>